<dbReference type="EMBL" id="CCKQ01002094">
    <property type="protein sequence ID" value="CDW73188.1"/>
    <property type="molecule type" value="Genomic_DNA"/>
</dbReference>
<protein>
    <recommendedName>
        <fullName evidence="6">GDT1 family protein</fullName>
    </recommendedName>
</protein>
<name>A0A077ZTF4_STYLE</name>
<keyword evidence="5 6" id="KW-0472">Membrane</keyword>
<feature type="transmembrane region" description="Helical" evidence="6">
    <location>
        <begin position="121"/>
        <end position="139"/>
    </location>
</feature>
<keyword evidence="4 6" id="KW-1133">Transmembrane helix</keyword>
<keyword evidence="8" id="KW-1185">Reference proteome</keyword>
<dbReference type="PROSITE" id="PS51257">
    <property type="entry name" value="PROKAR_LIPOPROTEIN"/>
    <property type="match status" value="1"/>
</dbReference>
<dbReference type="InterPro" id="IPR001727">
    <property type="entry name" value="GDT1-like"/>
</dbReference>
<proteinExistence type="inferred from homology"/>
<comment type="subcellular location">
    <subcellularLocation>
        <location evidence="1 6">Membrane</location>
        <topology evidence="1 6">Multi-pass membrane protein</topology>
    </subcellularLocation>
</comment>
<dbReference type="PANTHER" id="PTHR12608">
    <property type="entry name" value="TRANSMEMBRANE PROTEIN HTP-1 RELATED"/>
    <property type="match status" value="1"/>
</dbReference>
<dbReference type="Pfam" id="PF01169">
    <property type="entry name" value="GDT1"/>
    <property type="match status" value="2"/>
</dbReference>
<evidence type="ECO:0000256" key="2">
    <source>
        <dbReference type="ARBA" id="ARBA00009190"/>
    </source>
</evidence>
<keyword evidence="6" id="KW-0732">Signal</keyword>
<dbReference type="GO" id="GO:0046873">
    <property type="term" value="F:metal ion transmembrane transporter activity"/>
    <property type="evidence" value="ECO:0007669"/>
    <property type="project" value="InterPro"/>
</dbReference>
<reference evidence="7 8" key="1">
    <citation type="submission" date="2014-06" db="EMBL/GenBank/DDBJ databases">
        <authorList>
            <person name="Swart Estienne"/>
        </authorList>
    </citation>
    <scope>NUCLEOTIDE SEQUENCE [LARGE SCALE GENOMIC DNA]</scope>
    <source>
        <strain evidence="7 8">130c</strain>
    </source>
</reference>
<dbReference type="GO" id="GO:0016020">
    <property type="term" value="C:membrane"/>
    <property type="evidence" value="ECO:0007669"/>
    <property type="project" value="UniProtKB-SubCell"/>
</dbReference>
<evidence type="ECO:0000256" key="5">
    <source>
        <dbReference type="ARBA" id="ARBA00023136"/>
    </source>
</evidence>
<dbReference type="AlphaFoldDB" id="A0A077ZTF4"/>
<evidence type="ECO:0000313" key="7">
    <source>
        <dbReference type="EMBL" id="CDW73188.1"/>
    </source>
</evidence>
<organism evidence="7 8">
    <name type="scientific">Stylonychia lemnae</name>
    <name type="common">Ciliate</name>
    <dbReference type="NCBI Taxonomy" id="5949"/>
    <lineage>
        <taxon>Eukaryota</taxon>
        <taxon>Sar</taxon>
        <taxon>Alveolata</taxon>
        <taxon>Ciliophora</taxon>
        <taxon>Intramacronucleata</taxon>
        <taxon>Spirotrichea</taxon>
        <taxon>Stichotrichia</taxon>
        <taxon>Sporadotrichida</taxon>
        <taxon>Oxytrichidae</taxon>
        <taxon>Stylonychinae</taxon>
        <taxon>Stylonychia</taxon>
    </lineage>
</organism>
<evidence type="ECO:0000313" key="8">
    <source>
        <dbReference type="Proteomes" id="UP000039865"/>
    </source>
</evidence>
<dbReference type="OMA" id="HAIACAM"/>
<evidence type="ECO:0000256" key="3">
    <source>
        <dbReference type="ARBA" id="ARBA00022692"/>
    </source>
</evidence>
<feature type="transmembrane region" description="Helical" evidence="6">
    <location>
        <begin position="234"/>
        <end position="254"/>
    </location>
</feature>
<feature type="signal peptide" evidence="6">
    <location>
        <begin position="1"/>
        <end position="22"/>
    </location>
</feature>
<comment type="similarity">
    <text evidence="2 6">Belongs to the GDT1 family.</text>
</comment>
<dbReference type="Proteomes" id="UP000039865">
    <property type="component" value="Unassembled WGS sequence"/>
</dbReference>
<sequence length="291" mass="32276">MTCRNLTYTILLVAILAFSCLGQETNTAQTDNTTVVSNSTSSSNDTAVNSYWEDFQIGASQSFIIIFLAELGDRTFIMVTLLSSQLNKFSLFLAASMVMTIMHTISTLIGAFFAYLIPKIVVSYLVIALFLGFGFMMLYKGCKPKSEADEEEDEKAEIIEQLEKMNILKDKQEPLLEGQKKIHDQEKQPAKKEQSLAWYQRSTWGFLIFSLMCQEWGDVSQVAAIGLAAKYGTLGIILGGSVAHILCILVALLLGVVVEKFCNERWLSIFSGMLFLSFATMEIIKVATGSV</sequence>
<feature type="transmembrane region" description="Helical" evidence="6">
    <location>
        <begin position="89"/>
        <end position="115"/>
    </location>
</feature>
<dbReference type="InParanoid" id="A0A077ZTF4"/>
<evidence type="ECO:0000256" key="6">
    <source>
        <dbReference type="RuleBase" id="RU365102"/>
    </source>
</evidence>
<gene>
    <name evidence="7" type="primary">Contig5306.g5680</name>
    <name evidence="7" type="ORF">STYLEM_2164</name>
</gene>
<comment type="caution">
    <text evidence="6">Lacks conserved residue(s) required for the propagation of feature annotation.</text>
</comment>
<feature type="transmembrane region" description="Helical" evidence="6">
    <location>
        <begin position="266"/>
        <end position="284"/>
    </location>
</feature>
<accession>A0A077ZTF4</accession>
<evidence type="ECO:0000256" key="4">
    <source>
        <dbReference type="ARBA" id="ARBA00022989"/>
    </source>
</evidence>
<feature type="chain" id="PRO_5001729022" description="GDT1 family protein" evidence="6">
    <location>
        <begin position="23"/>
        <end position="291"/>
    </location>
</feature>
<dbReference type="OrthoDB" id="442680at2759"/>
<dbReference type="PANTHER" id="PTHR12608:SF1">
    <property type="entry name" value="TRANSMEMBRANE PROTEIN 165"/>
    <property type="match status" value="1"/>
</dbReference>
<evidence type="ECO:0000256" key="1">
    <source>
        <dbReference type="ARBA" id="ARBA00004141"/>
    </source>
</evidence>
<keyword evidence="3 6" id="KW-0812">Transmembrane</keyword>